<accession>A0AAV2RID5</accession>
<dbReference type="Proteomes" id="UP001497623">
    <property type="component" value="Unassembled WGS sequence"/>
</dbReference>
<feature type="domain" description="CCDC174 alpha/beta GRSR" evidence="3">
    <location>
        <begin position="157"/>
        <end position="185"/>
    </location>
</feature>
<feature type="non-terminal residue" evidence="4">
    <location>
        <position position="483"/>
    </location>
</feature>
<dbReference type="GO" id="GO:0005634">
    <property type="term" value="C:nucleus"/>
    <property type="evidence" value="ECO:0007669"/>
    <property type="project" value="TreeGrafter"/>
</dbReference>
<feature type="region of interest" description="Disordered" evidence="2">
    <location>
        <begin position="297"/>
        <end position="350"/>
    </location>
</feature>
<feature type="compositionally biased region" description="Polar residues" evidence="2">
    <location>
        <begin position="468"/>
        <end position="483"/>
    </location>
</feature>
<dbReference type="Pfam" id="PF25449">
    <property type="entry name" value="CCDC174_GRSR"/>
    <property type="match status" value="1"/>
</dbReference>
<proteinExistence type="predicted"/>
<evidence type="ECO:0000256" key="2">
    <source>
        <dbReference type="SAM" id="MobiDB-lite"/>
    </source>
</evidence>
<evidence type="ECO:0000259" key="3">
    <source>
        <dbReference type="Pfam" id="PF25449"/>
    </source>
</evidence>
<sequence length="483" mass="56301">MEQGLVNLRAELHKKRQEVNKFDSAQKGFKKLQKEKKEKTLFERNNVGVSSRNDNDLQQIEEERPTENKAREILEKKAALYEKINSGINVLEDDELNERFLVNFQKKIVTDVLDKKRQREELQKHREKEEKEKEDSQKQREAKHPNLYEAPSDQYEWVEYTDALGRTRECMKKDLPNMRQMDKDLLGKDEEKETESKEDDAATASEDIARELQHQRWARQEAINATKKDIHYQDVLFDEKRAHGVGFMKFSSDGETRAAQMKHLNELHEESKTLQSQAATAAAKKDKAMKLRLEKVRQKKRLKMGLPMEGSMEDRLKTPPVSDDEEEVGSHLPTISLPPDPMPNKDPPAVREWDLGKAELQGMLSQEQWIDRQRKNRYEEFAPPTLYEPNKKAKKVKNEVSSDIPKAFPPPSLYGNEQQQLGPSHESSSNEYREVRKSEFAPPPTFEYYGPSGVRSKQPRTGKLYNDFDQSLNEKISYFRNNP</sequence>
<feature type="region of interest" description="Disordered" evidence="2">
    <location>
        <begin position="364"/>
        <end position="483"/>
    </location>
</feature>
<dbReference type="AlphaFoldDB" id="A0AAV2RID5"/>
<dbReference type="InterPro" id="IPR025066">
    <property type="entry name" value="CCDC174-like"/>
</dbReference>
<feature type="compositionally biased region" description="Basic and acidic residues" evidence="2">
    <location>
        <begin position="369"/>
        <end position="380"/>
    </location>
</feature>
<feature type="compositionally biased region" description="Basic and acidic residues" evidence="2">
    <location>
        <begin position="120"/>
        <end position="146"/>
    </location>
</feature>
<evidence type="ECO:0000256" key="1">
    <source>
        <dbReference type="ARBA" id="ARBA00023054"/>
    </source>
</evidence>
<gene>
    <name evidence="4" type="ORF">MNOR_LOCUS24494</name>
</gene>
<feature type="region of interest" description="Disordered" evidence="2">
    <location>
        <begin position="120"/>
        <end position="150"/>
    </location>
</feature>
<reference evidence="4 5" key="1">
    <citation type="submission" date="2024-05" db="EMBL/GenBank/DDBJ databases">
        <authorList>
            <person name="Wallberg A."/>
        </authorList>
    </citation>
    <scope>NUCLEOTIDE SEQUENCE [LARGE SCALE GENOMIC DNA]</scope>
</reference>
<keyword evidence="5" id="KW-1185">Reference proteome</keyword>
<dbReference type="Pfam" id="PF13300">
    <property type="entry name" value="DUF4078"/>
    <property type="match status" value="1"/>
</dbReference>
<protein>
    <recommendedName>
        <fullName evidence="3">CCDC174 alpha/beta GRSR domain-containing protein</fullName>
    </recommendedName>
</protein>
<feature type="compositionally biased region" description="Basic and acidic residues" evidence="2">
    <location>
        <begin position="175"/>
        <end position="195"/>
    </location>
</feature>
<feature type="compositionally biased region" description="Polar residues" evidence="2">
    <location>
        <begin position="47"/>
        <end position="58"/>
    </location>
</feature>
<feature type="compositionally biased region" description="Pro residues" evidence="2">
    <location>
        <begin position="336"/>
        <end position="346"/>
    </location>
</feature>
<dbReference type="EMBL" id="CAXKWB010022540">
    <property type="protein sequence ID" value="CAL4124418.1"/>
    <property type="molecule type" value="Genomic_DNA"/>
</dbReference>
<comment type="caution">
    <text evidence="4">The sequence shown here is derived from an EMBL/GenBank/DDBJ whole genome shotgun (WGS) entry which is preliminary data.</text>
</comment>
<dbReference type="InterPro" id="IPR057464">
    <property type="entry name" value="CCDC174_GRSR"/>
</dbReference>
<feature type="region of interest" description="Disordered" evidence="2">
    <location>
        <begin position="175"/>
        <end position="207"/>
    </location>
</feature>
<name>A0AAV2RID5_MEGNR</name>
<evidence type="ECO:0000313" key="5">
    <source>
        <dbReference type="Proteomes" id="UP001497623"/>
    </source>
</evidence>
<keyword evidence="1" id="KW-0175">Coiled coil</keyword>
<dbReference type="PANTHER" id="PTHR15885">
    <property type="entry name" value="COILED-COIL DOMAIN-CONTAINING PROTEIN 174"/>
    <property type="match status" value="1"/>
</dbReference>
<dbReference type="PANTHER" id="PTHR15885:SF1">
    <property type="entry name" value="COILED-COIL DOMAIN-CONTAINING PROTEIN 174"/>
    <property type="match status" value="1"/>
</dbReference>
<feature type="compositionally biased region" description="Polar residues" evidence="2">
    <location>
        <begin position="415"/>
        <end position="430"/>
    </location>
</feature>
<feature type="region of interest" description="Disordered" evidence="2">
    <location>
        <begin position="46"/>
        <end position="68"/>
    </location>
</feature>
<evidence type="ECO:0000313" key="4">
    <source>
        <dbReference type="EMBL" id="CAL4124418.1"/>
    </source>
</evidence>
<organism evidence="4 5">
    <name type="scientific">Meganyctiphanes norvegica</name>
    <name type="common">Northern krill</name>
    <name type="synonym">Thysanopoda norvegica</name>
    <dbReference type="NCBI Taxonomy" id="48144"/>
    <lineage>
        <taxon>Eukaryota</taxon>
        <taxon>Metazoa</taxon>
        <taxon>Ecdysozoa</taxon>
        <taxon>Arthropoda</taxon>
        <taxon>Crustacea</taxon>
        <taxon>Multicrustacea</taxon>
        <taxon>Malacostraca</taxon>
        <taxon>Eumalacostraca</taxon>
        <taxon>Eucarida</taxon>
        <taxon>Euphausiacea</taxon>
        <taxon>Euphausiidae</taxon>
        <taxon>Meganyctiphanes</taxon>
    </lineage>
</organism>